<dbReference type="Gene3D" id="2.40.160.130">
    <property type="entry name" value="Capsule assembly protein Wzi"/>
    <property type="match status" value="1"/>
</dbReference>
<dbReference type="OrthoDB" id="101884at2"/>
<protein>
    <submittedName>
        <fullName evidence="2">Capsule assembly protein Wzi</fullName>
    </submittedName>
</protein>
<dbReference type="InterPro" id="IPR026950">
    <property type="entry name" value="Caps_assemb_Wzi"/>
</dbReference>
<keyword evidence="1" id="KW-0732">Signal</keyword>
<feature type="chain" id="PRO_5010176238" evidence="1">
    <location>
        <begin position="27"/>
        <end position="570"/>
    </location>
</feature>
<dbReference type="Pfam" id="PF14052">
    <property type="entry name" value="Caps_assemb_Wzi"/>
    <property type="match status" value="1"/>
</dbReference>
<dbReference type="Proteomes" id="UP000182409">
    <property type="component" value="Unassembled WGS sequence"/>
</dbReference>
<evidence type="ECO:0000256" key="1">
    <source>
        <dbReference type="SAM" id="SignalP"/>
    </source>
</evidence>
<gene>
    <name evidence="2" type="ORF">SAMN05443244_2244</name>
</gene>
<dbReference type="EMBL" id="FNSD01000001">
    <property type="protein sequence ID" value="SEB94320.1"/>
    <property type="molecule type" value="Genomic_DNA"/>
</dbReference>
<dbReference type="RefSeq" id="WP_083350475.1">
    <property type="nucleotide sequence ID" value="NZ_FNSD01000001.1"/>
</dbReference>
<accession>A0A1H4NGB7</accession>
<evidence type="ECO:0000313" key="2">
    <source>
        <dbReference type="EMBL" id="SEB94320.1"/>
    </source>
</evidence>
<name>A0A1H4NGB7_9BACT</name>
<evidence type="ECO:0000313" key="3">
    <source>
        <dbReference type="Proteomes" id="UP000182409"/>
    </source>
</evidence>
<organism evidence="2 3">
    <name type="scientific">Terriglobus roseus</name>
    <dbReference type="NCBI Taxonomy" id="392734"/>
    <lineage>
        <taxon>Bacteria</taxon>
        <taxon>Pseudomonadati</taxon>
        <taxon>Acidobacteriota</taxon>
        <taxon>Terriglobia</taxon>
        <taxon>Terriglobales</taxon>
        <taxon>Acidobacteriaceae</taxon>
        <taxon>Terriglobus</taxon>
    </lineage>
</organism>
<reference evidence="2 3" key="1">
    <citation type="submission" date="2016-10" db="EMBL/GenBank/DDBJ databases">
        <authorList>
            <person name="de Groot N.N."/>
        </authorList>
    </citation>
    <scope>NUCLEOTIDE SEQUENCE [LARGE SCALE GENOMIC DNA]</scope>
    <source>
        <strain evidence="2 3">AB35.6</strain>
    </source>
</reference>
<dbReference type="AlphaFoldDB" id="A0A1H4NGB7"/>
<proteinExistence type="predicted"/>
<sequence length="570" mass="63090">MQFSRNRIICAAILLGVYGTECAAYAQSGDDTPSHLEVANAGRGTAGSSFIPVDSWITSSAIRLYELGYLPTLYLGLRPWTRVSLAHALKLSETELLQGDPGGEAVEIFDRLRHELRAESEDPTASAARITPEYGYTRVRAISGNVLTDSYHFGQTIVNDYGRPTQNGANSISGFAAHGVAGRFSLSFRGEYQHAPAGPGFTPAVATELTLIDRPDLRFPAPIVAAGPVASSDVFRIVEADASVHLLGHEISFGKQDAWLGPAQGASMIWSNNAESPYTFRINRVEPLWVPGLSRVTGLFRYEFRVGSLKGHTVPNSPWIHSEKVSFKPTPDLEFGFSRSVIWGGKEHVPITLGSFWRSFVSLTGVNPAVKASREDPGARFSQFDFSWRIPWQSHLITLYTDSITHDNVFPISNPERSGWRPGIYLSRLPWLKRADLRVEAANTDTSVRTLDKGQYTYWETAQPEGYTNKGQLMGDWIGRQGKGGQAWLTWHLHPGEFVQLDWRMAKASNLFLAGGTTQQQLGLSTTFRPRRDIEISGALKGEVWRAPLMSAGTHSNVYGEAQVRWYFKP</sequence>
<feature type="signal peptide" evidence="1">
    <location>
        <begin position="1"/>
        <end position="26"/>
    </location>
</feature>
<dbReference type="InterPro" id="IPR038636">
    <property type="entry name" value="Wzi_sf"/>
</dbReference>